<dbReference type="Gene3D" id="3.30.870.10">
    <property type="entry name" value="Endonuclease Chain A"/>
    <property type="match status" value="1"/>
</dbReference>
<evidence type="ECO:0000313" key="4">
    <source>
        <dbReference type="Proteomes" id="UP001592530"/>
    </source>
</evidence>
<dbReference type="PANTHER" id="PTHR34293:SF1">
    <property type="entry name" value="HTH-TYPE TRANSCRIPTIONAL REGULATOR TRMBL2"/>
    <property type="match status" value="1"/>
</dbReference>
<protein>
    <recommendedName>
        <fullName evidence="1">HTH luxR-type domain-containing protein</fullName>
    </recommendedName>
</protein>
<reference evidence="4 5" key="1">
    <citation type="submission" date="2024-09" db="EMBL/GenBank/DDBJ databases">
        <authorList>
            <person name="Lee S.D."/>
        </authorList>
    </citation>
    <scope>NUCLEOTIDE SEQUENCE [LARGE SCALE GENOMIC DNA]</scope>
    <source>
        <strain evidence="2 5">N1-1</strain>
        <strain evidence="3 4">N1-3</strain>
    </source>
</reference>
<dbReference type="InterPro" id="IPR016032">
    <property type="entry name" value="Sig_transdc_resp-reg_C-effctor"/>
</dbReference>
<dbReference type="RefSeq" id="WP_380507545.1">
    <property type="nucleotide sequence ID" value="NZ_JBHEZX010000005.1"/>
</dbReference>
<dbReference type="InterPro" id="IPR051797">
    <property type="entry name" value="TrmB-like"/>
</dbReference>
<dbReference type="Gene3D" id="1.10.10.10">
    <property type="entry name" value="Winged helix-like DNA-binding domain superfamily/Winged helix DNA-binding domain"/>
    <property type="match status" value="1"/>
</dbReference>
<accession>A0ABV6V937</accession>
<dbReference type="SMART" id="SM00421">
    <property type="entry name" value="HTH_LUXR"/>
    <property type="match status" value="1"/>
</dbReference>
<dbReference type="SUPFAM" id="SSF56024">
    <property type="entry name" value="Phospholipase D/nuclease"/>
    <property type="match status" value="1"/>
</dbReference>
<dbReference type="EMBL" id="JBHEZY010000012">
    <property type="protein sequence ID" value="MFC1434098.1"/>
    <property type="molecule type" value="Genomic_DNA"/>
</dbReference>
<keyword evidence="5" id="KW-1185">Reference proteome</keyword>
<dbReference type="PANTHER" id="PTHR34293">
    <property type="entry name" value="HTH-TYPE TRANSCRIPTIONAL REGULATOR TRMBL2"/>
    <property type="match status" value="1"/>
</dbReference>
<dbReference type="Proteomes" id="UP001592530">
    <property type="component" value="Unassembled WGS sequence"/>
</dbReference>
<evidence type="ECO:0000313" key="5">
    <source>
        <dbReference type="Proteomes" id="UP001592582"/>
    </source>
</evidence>
<comment type="caution">
    <text evidence="2">The sequence shown here is derived from an EMBL/GenBank/DDBJ whole genome shotgun (WGS) entry which is preliminary data.</text>
</comment>
<evidence type="ECO:0000313" key="3">
    <source>
        <dbReference type="EMBL" id="MFC1434098.1"/>
    </source>
</evidence>
<dbReference type="EMBL" id="JBHEZX010000005">
    <property type="protein sequence ID" value="MFC1410244.1"/>
    <property type="molecule type" value="Genomic_DNA"/>
</dbReference>
<evidence type="ECO:0000259" key="1">
    <source>
        <dbReference type="SMART" id="SM00421"/>
    </source>
</evidence>
<organism evidence="2 5">
    <name type="scientific">Streptacidiphilus alkalitolerans</name>
    <dbReference type="NCBI Taxonomy" id="3342712"/>
    <lineage>
        <taxon>Bacteria</taxon>
        <taxon>Bacillati</taxon>
        <taxon>Actinomycetota</taxon>
        <taxon>Actinomycetes</taxon>
        <taxon>Kitasatosporales</taxon>
        <taxon>Streptomycetaceae</taxon>
        <taxon>Streptacidiphilus</taxon>
    </lineage>
</organism>
<evidence type="ECO:0000313" key="2">
    <source>
        <dbReference type="EMBL" id="MFC1410244.1"/>
    </source>
</evidence>
<gene>
    <name evidence="3" type="ORF">ACEZDB_25945</name>
    <name evidence="2" type="ORF">ACEZDG_13305</name>
</gene>
<dbReference type="SUPFAM" id="SSF46894">
    <property type="entry name" value="C-terminal effector domain of the bipartite response regulators"/>
    <property type="match status" value="1"/>
</dbReference>
<sequence length="338" mass="37166">MVDVPSPPDLSPSAIAIYLRALADSEFRWEAAASATGLSHEEIAACRDELLASCLLSPVPDKEGRLVPVNPERAAANLAEPLEEAIRTYRNAVETTREQLLRLMPAYSSRTVSGTVDGGLEIVSDPTEVQWLVNQAAEKCTKEMLTVQPGGYRDPVALQGALPKELEAVNRGVRFRVLYQHTTRTQLSMRSYVSAIVEAGAQVRTADQLAERMFIFDREVAFIPKRSRSDQAPGAVVVREPVLISFLCALFDQFWVSAVPFIPEGPGYQNVSDDLRRAILGLLGQGLKDEVVARRLGMSVRTCRRHIATLMHELGVESRFEAGVRAAQLGLIEQATQE</sequence>
<dbReference type="InterPro" id="IPR000792">
    <property type="entry name" value="Tscrpt_reg_LuxR_C"/>
</dbReference>
<dbReference type="InterPro" id="IPR036388">
    <property type="entry name" value="WH-like_DNA-bd_sf"/>
</dbReference>
<proteinExistence type="predicted"/>
<dbReference type="Proteomes" id="UP001592582">
    <property type="component" value="Unassembled WGS sequence"/>
</dbReference>
<feature type="domain" description="HTH luxR-type" evidence="1">
    <location>
        <begin position="277"/>
        <end position="326"/>
    </location>
</feature>
<name>A0ABV6V937_9ACTN</name>